<evidence type="ECO:0000313" key="14">
    <source>
        <dbReference type="Proteomes" id="UP000031368"/>
    </source>
</evidence>
<dbReference type="Gene3D" id="3.30.1030.10">
    <property type="entry name" value="Methenyltetrahydromethanopterin Cyclohydrolase, Chain A, domain 2"/>
    <property type="match status" value="1"/>
</dbReference>
<evidence type="ECO:0000256" key="8">
    <source>
        <dbReference type="ARBA" id="ARBA00022563"/>
    </source>
</evidence>
<comment type="subcellular location">
    <subcellularLocation>
        <location evidence="2 12">Cytoplasm</location>
    </subcellularLocation>
</comment>
<dbReference type="Proteomes" id="UP000031368">
    <property type="component" value="Plasmid pRgalR602c"/>
</dbReference>
<evidence type="ECO:0000313" key="13">
    <source>
        <dbReference type="EMBL" id="AJD45594.1"/>
    </source>
</evidence>
<dbReference type="HOGENOM" id="CLU_876031_0_0_5"/>
<comment type="function">
    <text evidence="1 12">Catalyzes the hydrolysis of methenyl-H(4)MPT(+) to 5-formyl-H(4)MPT.</text>
</comment>
<organism evidence="13 14">
    <name type="scientific">Rhizobium gallicum bv. gallicum R602sp</name>
    <dbReference type="NCBI Taxonomy" id="1041138"/>
    <lineage>
        <taxon>Bacteria</taxon>
        <taxon>Pseudomonadati</taxon>
        <taxon>Pseudomonadota</taxon>
        <taxon>Alphaproteobacteria</taxon>
        <taxon>Hyphomicrobiales</taxon>
        <taxon>Rhizobiaceae</taxon>
        <taxon>Rhizobium/Agrobacterium group</taxon>
        <taxon>Rhizobium</taxon>
    </lineage>
</organism>
<dbReference type="RefSeq" id="WP_040115773.1">
    <property type="nucleotide sequence ID" value="NZ_CP006880.1"/>
</dbReference>
<protein>
    <recommendedName>
        <fullName evidence="6 12">Methenyltetrahydromethanopterin cyclohydrolase</fullName>
        <ecNumber evidence="5 12">3.5.4.27</ecNumber>
    </recommendedName>
    <alternativeName>
        <fullName evidence="10 12">Methenyl-H4MPT cyclohydrolase</fullName>
    </alternativeName>
</protein>
<proteinExistence type="inferred from homology"/>
<evidence type="ECO:0000256" key="3">
    <source>
        <dbReference type="ARBA" id="ARBA00005087"/>
    </source>
</evidence>
<evidence type="ECO:0000256" key="10">
    <source>
        <dbReference type="ARBA" id="ARBA00030468"/>
    </source>
</evidence>
<comment type="similarity">
    <text evidence="4 12">Belongs to the MCH family.</text>
</comment>
<dbReference type="EMBL" id="CP006880">
    <property type="protein sequence ID" value="AJD45594.1"/>
    <property type="molecule type" value="Genomic_DNA"/>
</dbReference>
<evidence type="ECO:0000256" key="4">
    <source>
        <dbReference type="ARBA" id="ARBA00006902"/>
    </source>
</evidence>
<sequence>MKNGMAHLNRNAQRIIDQIIADDERFGVAYGRGSLGEHLIDAGAASPGGLEVGLRMAEICMGGLGTVSLALDRHNRKWPLSVTVHSSQPVLACLGSQYAGWRLSHEKYFAMGSGPARLLARVEPLFEEITYSETDASTSVLLLETSKAPPPAVVEKVSKATGLGPDALTFIYAPTQSLAGSVQIIGRSLEVALHKAHSLKFPLDAIVDGTGCAPVPAPHPDFLQAMGRTNDAIIYGGLVQLFVLGSAADARALAEELPSCRSRDYGQPFAEIFEKFNGDFYAIDPHLFSPAEVIVTAVETGDTFRAGEWNRDMLEQSLG</sequence>
<evidence type="ECO:0000256" key="6">
    <source>
        <dbReference type="ARBA" id="ARBA00020597"/>
    </source>
</evidence>
<dbReference type="NCBIfam" id="TIGR03120">
    <property type="entry name" value="one_C_mch"/>
    <property type="match status" value="1"/>
</dbReference>
<evidence type="ECO:0000256" key="2">
    <source>
        <dbReference type="ARBA" id="ARBA00004496"/>
    </source>
</evidence>
<dbReference type="Pfam" id="PF02289">
    <property type="entry name" value="MCH"/>
    <property type="match status" value="1"/>
</dbReference>
<evidence type="ECO:0000256" key="11">
    <source>
        <dbReference type="ARBA" id="ARBA00048684"/>
    </source>
</evidence>
<evidence type="ECO:0000256" key="1">
    <source>
        <dbReference type="ARBA" id="ARBA00004058"/>
    </source>
</evidence>
<evidence type="ECO:0000256" key="7">
    <source>
        <dbReference type="ARBA" id="ARBA00022490"/>
    </source>
</evidence>
<geneLocation type="plasmid" evidence="13 14">
    <name>pRgalR602c</name>
</geneLocation>
<dbReference type="SUPFAM" id="SSF56199">
    <property type="entry name" value="Methenyltetrahydromethanopterin cyclohydrolase"/>
    <property type="match status" value="1"/>
</dbReference>
<keyword evidence="7 12" id="KW-0963">Cytoplasm</keyword>
<dbReference type="KEGG" id="rga:RGR602_PC01568"/>
<evidence type="ECO:0000256" key="9">
    <source>
        <dbReference type="ARBA" id="ARBA00022801"/>
    </source>
</evidence>
<dbReference type="InterPro" id="IPR003209">
    <property type="entry name" value="METHMP_CycHdrlase"/>
</dbReference>
<keyword evidence="13" id="KW-0614">Plasmid</keyword>
<accession>A0A0B4XC67</accession>
<dbReference type="GO" id="GO:0005737">
    <property type="term" value="C:cytoplasm"/>
    <property type="evidence" value="ECO:0007669"/>
    <property type="project" value="UniProtKB-SubCell"/>
</dbReference>
<dbReference type="EC" id="3.5.4.27" evidence="5 12"/>
<reference evidence="13 14" key="1">
    <citation type="submission" date="2013-11" db="EMBL/GenBank/DDBJ databases">
        <title>Complete genome sequence of Rhizobium gallicum bv. gallicum R602.</title>
        <authorList>
            <person name="Bustos P."/>
            <person name="Santamaria R.I."/>
            <person name="Lozano L."/>
            <person name="Acosta J.L."/>
            <person name="Ormeno-Orrillo E."/>
            <person name="Rogel M.A."/>
            <person name="Romero D."/>
            <person name="Cevallos M.A."/>
            <person name="Martinez-Romero E."/>
            <person name="Gonzalez V."/>
        </authorList>
    </citation>
    <scope>NUCLEOTIDE SEQUENCE [LARGE SCALE GENOMIC DNA]</scope>
    <source>
        <strain evidence="13 14">R602</strain>
        <plasmid evidence="13 14">pRgalR602c</plasmid>
    </source>
</reference>
<comment type="catalytic activity">
    <reaction evidence="11 12">
        <text>5,10-methenyl-5,6,7,8-tetrahydromethanopterin + H2O = N(5)-formyl-5,6,7,8-tetrahydromethanopterin + H(+)</text>
        <dbReference type="Rhea" id="RHEA:19053"/>
        <dbReference type="ChEBI" id="CHEBI:15377"/>
        <dbReference type="ChEBI" id="CHEBI:15378"/>
        <dbReference type="ChEBI" id="CHEBI:58018"/>
        <dbReference type="ChEBI" id="CHEBI:58337"/>
        <dbReference type="EC" id="3.5.4.27"/>
    </reaction>
</comment>
<dbReference type="AlphaFoldDB" id="A0A0B4XC67"/>
<keyword evidence="8 12" id="KW-0554">One-carbon metabolism</keyword>
<dbReference type="CDD" id="cd00545">
    <property type="entry name" value="MCH"/>
    <property type="match status" value="1"/>
</dbReference>
<dbReference type="UniPathway" id="UPA00562">
    <property type="reaction ID" value="UER00703"/>
</dbReference>
<dbReference type="GO" id="GO:0006730">
    <property type="term" value="P:one-carbon metabolic process"/>
    <property type="evidence" value="ECO:0007669"/>
    <property type="project" value="UniProtKB-UniRule"/>
</dbReference>
<keyword evidence="14" id="KW-1185">Reference proteome</keyword>
<gene>
    <name evidence="12 13" type="primary">mch</name>
    <name evidence="13" type="ORF">RGR602_PC01568</name>
</gene>
<dbReference type="GO" id="GO:0046294">
    <property type="term" value="P:formaldehyde catabolic process"/>
    <property type="evidence" value="ECO:0007669"/>
    <property type="project" value="UniProtKB-UniRule"/>
</dbReference>
<keyword evidence="9 12" id="KW-0378">Hydrolase</keyword>
<evidence type="ECO:0000256" key="5">
    <source>
        <dbReference type="ARBA" id="ARBA00012765"/>
    </source>
</evidence>
<dbReference type="Gene3D" id="3.10.340.11">
    <property type="entry name" value="Methenyltetrahydromethanopterin Cyclohydrolase, Chain A, domain 1"/>
    <property type="match status" value="1"/>
</dbReference>
<name>A0A0B4XC67_9HYPH</name>
<dbReference type="HAMAP" id="MF_00486">
    <property type="entry name" value="McH"/>
    <property type="match status" value="1"/>
</dbReference>
<comment type="pathway">
    <text evidence="3 12">One-carbon metabolism; formaldehyde degradation; formate from formaldehyde (H(4)MPT route): step 3/5.</text>
</comment>
<dbReference type="GO" id="GO:0018759">
    <property type="term" value="F:methenyltetrahydromethanopterin cyclohydrolase activity"/>
    <property type="evidence" value="ECO:0007669"/>
    <property type="project" value="UniProtKB-UniRule"/>
</dbReference>
<evidence type="ECO:0000256" key="12">
    <source>
        <dbReference type="HAMAP-Rule" id="MF_00486"/>
    </source>
</evidence>